<evidence type="ECO:0000259" key="1">
    <source>
        <dbReference type="SMART" id="SM00563"/>
    </source>
</evidence>
<dbReference type="GO" id="GO:0016746">
    <property type="term" value="F:acyltransferase activity"/>
    <property type="evidence" value="ECO:0007669"/>
    <property type="project" value="UniProtKB-KW"/>
</dbReference>
<keyword evidence="2" id="KW-0808">Transferase</keyword>
<proteinExistence type="predicted"/>
<gene>
    <name evidence="2" type="ORF">L2764_25770</name>
</gene>
<keyword evidence="2" id="KW-0012">Acyltransferase</keyword>
<accession>A0ABT0LK77</accession>
<evidence type="ECO:0000313" key="2">
    <source>
        <dbReference type="EMBL" id="MCL1127780.1"/>
    </source>
</evidence>
<dbReference type="Proteomes" id="UP001203423">
    <property type="component" value="Unassembled WGS sequence"/>
</dbReference>
<evidence type="ECO:0000313" key="3">
    <source>
        <dbReference type="Proteomes" id="UP001203423"/>
    </source>
</evidence>
<dbReference type="RefSeq" id="WP_248943213.1">
    <property type="nucleotide sequence ID" value="NZ_JAKIKS010000212.1"/>
</dbReference>
<reference evidence="2 3" key="1">
    <citation type="submission" date="2022-01" db="EMBL/GenBank/DDBJ databases">
        <title>Whole genome-based taxonomy of the Shewanellaceae.</title>
        <authorList>
            <person name="Martin-Rodriguez A.J."/>
        </authorList>
    </citation>
    <scope>NUCLEOTIDE SEQUENCE [LARGE SCALE GENOMIC DNA]</scope>
    <source>
        <strain evidence="2 3">DSM 17177</strain>
    </source>
</reference>
<sequence>MIKDNISNSNKKIKNNIKSHQHYDLDVNVKFQSIMKKIRHSLSHHHEHKVSNTIPSGNIFIFFLLKKFYKIFEITSLKEINESKKSTYVLDQRQDATIFVSNHISHSDPFVISELFSRHRTCLSYILSFASSHLNTFPLNLFYKASSSFIKRNNKMDTQDKLLLQEYIRESKSHGLSFFIYPEGTFSVSGNAIKMKLGLLKCLLKADYENMVIVKVQYTKILDFDLYPTIRKEGRWPRNKPLSLSLIIKRLKQIFTYSGSVYIDTKKISLLPFSKKNIDSLAMEIGFQLNNMYLFSDMEKIKTALYTYQDNRININKLCTSISPYLDNHQIKEVKKAILKVCNTFNFNIVHDEIILSEKGYEELFTSINQYIYAWLPYAIKACRYSLSPIEMECLYLNKVTYKEITNIKLTPCFLKLFKNFNIQAHLNTIVKSFDIR</sequence>
<dbReference type="SMART" id="SM00563">
    <property type="entry name" value="PlsC"/>
    <property type="match status" value="1"/>
</dbReference>
<dbReference type="SUPFAM" id="SSF69593">
    <property type="entry name" value="Glycerol-3-phosphate (1)-acyltransferase"/>
    <property type="match status" value="1"/>
</dbReference>
<dbReference type="InterPro" id="IPR002123">
    <property type="entry name" value="Plipid/glycerol_acylTrfase"/>
</dbReference>
<name>A0ABT0LK77_9GAMM</name>
<keyword evidence="3" id="KW-1185">Reference proteome</keyword>
<comment type="caution">
    <text evidence="2">The sequence shown here is derived from an EMBL/GenBank/DDBJ whole genome shotgun (WGS) entry which is preliminary data.</text>
</comment>
<organism evidence="2 3">
    <name type="scientific">Shewanella surugensis</name>
    <dbReference type="NCBI Taxonomy" id="212020"/>
    <lineage>
        <taxon>Bacteria</taxon>
        <taxon>Pseudomonadati</taxon>
        <taxon>Pseudomonadota</taxon>
        <taxon>Gammaproteobacteria</taxon>
        <taxon>Alteromonadales</taxon>
        <taxon>Shewanellaceae</taxon>
        <taxon>Shewanella</taxon>
    </lineage>
</organism>
<dbReference type="EMBL" id="JAKIKS010000212">
    <property type="protein sequence ID" value="MCL1127780.1"/>
    <property type="molecule type" value="Genomic_DNA"/>
</dbReference>
<feature type="domain" description="Phospholipid/glycerol acyltransferase" evidence="1">
    <location>
        <begin position="97"/>
        <end position="219"/>
    </location>
</feature>
<protein>
    <submittedName>
        <fullName evidence="2">1-acyl-sn-glycerol-3-phosphate acyltransferase</fullName>
    </submittedName>
</protein>
<dbReference type="Pfam" id="PF01553">
    <property type="entry name" value="Acyltransferase"/>
    <property type="match status" value="1"/>
</dbReference>